<dbReference type="AlphaFoldDB" id="W2T1P6"/>
<protein>
    <submittedName>
        <fullName evidence="1">Uncharacterized protein</fullName>
    </submittedName>
</protein>
<gene>
    <name evidence="1" type="ORF">NECAME_12645</name>
</gene>
<keyword evidence="2" id="KW-1185">Reference proteome</keyword>
<proteinExistence type="predicted"/>
<accession>W2T1P6</accession>
<evidence type="ECO:0000313" key="1">
    <source>
        <dbReference type="EMBL" id="ETN74897.1"/>
    </source>
</evidence>
<dbReference type="OrthoDB" id="5858724at2759"/>
<organism evidence="1 2">
    <name type="scientific">Necator americanus</name>
    <name type="common">Human hookworm</name>
    <dbReference type="NCBI Taxonomy" id="51031"/>
    <lineage>
        <taxon>Eukaryota</taxon>
        <taxon>Metazoa</taxon>
        <taxon>Ecdysozoa</taxon>
        <taxon>Nematoda</taxon>
        <taxon>Chromadorea</taxon>
        <taxon>Rhabditida</taxon>
        <taxon>Rhabditina</taxon>
        <taxon>Rhabditomorpha</taxon>
        <taxon>Strongyloidea</taxon>
        <taxon>Ancylostomatidae</taxon>
        <taxon>Bunostominae</taxon>
        <taxon>Necator</taxon>
    </lineage>
</organism>
<reference evidence="2" key="1">
    <citation type="journal article" date="2014" name="Nat. Genet.">
        <title>Genome of the human hookworm Necator americanus.</title>
        <authorList>
            <person name="Tang Y.T."/>
            <person name="Gao X."/>
            <person name="Rosa B.A."/>
            <person name="Abubucker S."/>
            <person name="Hallsworth-Pepin K."/>
            <person name="Martin J."/>
            <person name="Tyagi R."/>
            <person name="Heizer E."/>
            <person name="Zhang X."/>
            <person name="Bhonagiri-Palsikar V."/>
            <person name="Minx P."/>
            <person name="Warren W.C."/>
            <person name="Wang Q."/>
            <person name="Zhan B."/>
            <person name="Hotez P.J."/>
            <person name="Sternberg P.W."/>
            <person name="Dougall A."/>
            <person name="Gaze S.T."/>
            <person name="Mulvenna J."/>
            <person name="Sotillo J."/>
            <person name="Ranganathan S."/>
            <person name="Rabelo E.M."/>
            <person name="Wilson R.K."/>
            <person name="Felgner P.L."/>
            <person name="Bethony J."/>
            <person name="Hawdon J.M."/>
            <person name="Gasser R.B."/>
            <person name="Loukas A."/>
            <person name="Mitreva M."/>
        </authorList>
    </citation>
    <scope>NUCLEOTIDE SEQUENCE [LARGE SCALE GENOMIC DNA]</scope>
</reference>
<dbReference type="EMBL" id="KI660327">
    <property type="protein sequence ID" value="ETN74897.1"/>
    <property type="molecule type" value="Genomic_DNA"/>
</dbReference>
<sequence>MVLEGNNTQDMRCRSSQLTDIWGVLQAGMVFFDKVRYEDYAATMHEASSCISFVHEGPSKKLLAFSVED</sequence>
<dbReference type="Proteomes" id="UP000053676">
    <property type="component" value="Unassembled WGS sequence"/>
</dbReference>
<evidence type="ECO:0000313" key="2">
    <source>
        <dbReference type="Proteomes" id="UP000053676"/>
    </source>
</evidence>
<name>W2T1P6_NECAM</name>
<dbReference type="KEGG" id="nai:NECAME_12645"/>